<evidence type="ECO:0000313" key="2">
    <source>
        <dbReference type="EMBL" id="RDW72161.1"/>
    </source>
</evidence>
<sequence length="238" mass="26776">MPPDKHVRFPSNIKGHSSHRSRDSGIGSSNSSQRASLGTAEPTSRYDTEQQSRSVRDLQNALDAANERVASLEAANAEFKELMKARSRDRRKLEQDNEDLSKENQRLRRERDEARSQNQSRRSPPSTASSSPRMPATARPVFEEDISLRRAPSSRNRPTPAEGERRARRRSVNEPRSGYTLSQEQPAYTHAQRPSTTAAFASSIPYMTATPLRAQYSEIPRTTPVDGTYHYQPGLDDP</sequence>
<comment type="caution">
    <text evidence="2">The sequence shown here is derived from an EMBL/GenBank/DDBJ whole genome shotgun (WGS) entry which is preliminary data.</text>
</comment>
<dbReference type="CDD" id="cd14686">
    <property type="entry name" value="bZIP"/>
    <property type="match status" value="1"/>
</dbReference>
<dbReference type="EMBL" id="PDLN01000011">
    <property type="protein sequence ID" value="RDW72161.1"/>
    <property type="molecule type" value="Genomic_DNA"/>
</dbReference>
<reference evidence="2 3" key="1">
    <citation type="journal article" date="2018" name="IMA Fungus">
        <title>IMA Genome-F 9: Draft genome sequence of Annulohypoxylon stygium, Aspergillus mulundensis, Berkeleyomyces basicola (syn. Thielaviopsis basicola), Ceratocystis smalleyi, two Cercospora beticola strains, Coleophoma cylindrospora, Fusarium fracticaudum, Phialophora cf. hyalina, and Morchella septimelata.</title>
        <authorList>
            <person name="Wingfield B.D."/>
            <person name="Bills G.F."/>
            <person name="Dong Y."/>
            <person name="Huang W."/>
            <person name="Nel W.J."/>
            <person name="Swalarsk-Parry B.S."/>
            <person name="Vaghefi N."/>
            <person name="Wilken P.M."/>
            <person name="An Z."/>
            <person name="de Beer Z.W."/>
            <person name="De Vos L."/>
            <person name="Chen L."/>
            <person name="Duong T.A."/>
            <person name="Gao Y."/>
            <person name="Hammerbacher A."/>
            <person name="Kikkert J.R."/>
            <person name="Li Y."/>
            <person name="Li H."/>
            <person name="Li K."/>
            <person name="Li Q."/>
            <person name="Liu X."/>
            <person name="Ma X."/>
            <person name="Naidoo K."/>
            <person name="Pethybridge S.J."/>
            <person name="Sun J."/>
            <person name="Steenkamp E.T."/>
            <person name="van der Nest M.A."/>
            <person name="van Wyk S."/>
            <person name="Wingfield M.J."/>
            <person name="Xiong C."/>
            <person name="Yue Q."/>
            <person name="Zhang X."/>
        </authorList>
    </citation>
    <scope>NUCLEOTIDE SEQUENCE [LARGE SCALE GENOMIC DNA]</scope>
    <source>
        <strain evidence="2 3">BP5796</strain>
    </source>
</reference>
<gene>
    <name evidence="2" type="ORF">BP5796_08195</name>
</gene>
<name>A0A3D8RE53_9HELO</name>
<keyword evidence="3" id="KW-1185">Reference proteome</keyword>
<evidence type="ECO:0000313" key="3">
    <source>
        <dbReference type="Proteomes" id="UP000256328"/>
    </source>
</evidence>
<feature type="compositionally biased region" description="Low complexity" evidence="1">
    <location>
        <begin position="24"/>
        <end position="36"/>
    </location>
</feature>
<feature type="compositionally biased region" description="Polar residues" evidence="1">
    <location>
        <begin position="179"/>
        <end position="200"/>
    </location>
</feature>
<proteinExistence type="predicted"/>
<feature type="region of interest" description="Disordered" evidence="1">
    <location>
        <begin position="1"/>
        <end position="60"/>
    </location>
</feature>
<feature type="compositionally biased region" description="Low complexity" evidence="1">
    <location>
        <begin position="116"/>
        <end position="140"/>
    </location>
</feature>
<feature type="compositionally biased region" description="Basic and acidic residues" evidence="1">
    <location>
        <begin position="82"/>
        <end position="115"/>
    </location>
</feature>
<dbReference type="OrthoDB" id="3563064at2759"/>
<organism evidence="2 3">
    <name type="scientific">Coleophoma crateriformis</name>
    <dbReference type="NCBI Taxonomy" id="565419"/>
    <lineage>
        <taxon>Eukaryota</taxon>
        <taxon>Fungi</taxon>
        <taxon>Dikarya</taxon>
        <taxon>Ascomycota</taxon>
        <taxon>Pezizomycotina</taxon>
        <taxon>Leotiomycetes</taxon>
        <taxon>Helotiales</taxon>
        <taxon>Dermateaceae</taxon>
        <taxon>Coleophoma</taxon>
    </lineage>
</organism>
<evidence type="ECO:0000256" key="1">
    <source>
        <dbReference type="SAM" id="MobiDB-lite"/>
    </source>
</evidence>
<feature type="compositionally biased region" description="Basic and acidic residues" evidence="1">
    <location>
        <begin position="44"/>
        <end position="56"/>
    </location>
</feature>
<protein>
    <submittedName>
        <fullName evidence="2">Uncharacterized protein</fullName>
    </submittedName>
</protein>
<feature type="region of interest" description="Disordered" evidence="1">
    <location>
        <begin position="82"/>
        <end position="238"/>
    </location>
</feature>
<accession>A0A3D8RE53</accession>
<dbReference type="Proteomes" id="UP000256328">
    <property type="component" value="Unassembled WGS sequence"/>
</dbReference>
<dbReference type="AlphaFoldDB" id="A0A3D8RE53"/>